<keyword evidence="3" id="KW-1185">Reference proteome</keyword>
<dbReference type="OrthoDB" id="9757552at2"/>
<dbReference type="STRING" id="1603606.DSOUD_1433"/>
<name>A0A0M4DGX2_9BACT</name>
<dbReference type="EMBL" id="CP010802">
    <property type="protein sequence ID" value="ALC16212.1"/>
    <property type="molecule type" value="Genomic_DNA"/>
</dbReference>
<dbReference type="RefSeq" id="WP_053550345.1">
    <property type="nucleotide sequence ID" value="NZ_CP010802.1"/>
</dbReference>
<dbReference type="Gene3D" id="2.180.10.10">
    <property type="entry name" value="RHS repeat-associated core"/>
    <property type="match status" value="2"/>
</dbReference>
<dbReference type="Proteomes" id="UP000057158">
    <property type="component" value="Chromosome"/>
</dbReference>
<dbReference type="InterPro" id="IPR022385">
    <property type="entry name" value="Rhs_assc_core"/>
</dbReference>
<protein>
    <recommendedName>
        <fullName evidence="4">RHS repeat-associated core domain-containing protein</fullName>
    </recommendedName>
</protein>
<evidence type="ECO:0000256" key="1">
    <source>
        <dbReference type="SAM" id="MobiDB-lite"/>
    </source>
</evidence>
<organism evidence="2 3">
    <name type="scientific">Desulfuromonas soudanensis</name>
    <dbReference type="NCBI Taxonomy" id="1603606"/>
    <lineage>
        <taxon>Bacteria</taxon>
        <taxon>Pseudomonadati</taxon>
        <taxon>Thermodesulfobacteriota</taxon>
        <taxon>Desulfuromonadia</taxon>
        <taxon>Desulfuromonadales</taxon>
        <taxon>Desulfuromonadaceae</taxon>
        <taxon>Desulfuromonas</taxon>
    </lineage>
</organism>
<reference evidence="2 3" key="1">
    <citation type="submission" date="2015-07" db="EMBL/GenBank/DDBJ databases">
        <title>Isolation and Genomic Characterization of a Novel Halophilic Metal-Reducing Deltaproteobacterium from the Deep Subsurface.</title>
        <authorList>
            <person name="Badalamenti J.P."/>
            <person name="Summers Z.M."/>
            <person name="Gralnick J.A."/>
            <person name="Bond D.R."/>
        </authorList>
    </citation>
    <scope>NUCLEOTIDE SEQUENCE [LARGE SCALE GENOMIC DNA]</scope>
    <source>
        <strain evidence="2 3">WTL</strain>
    </source>
</reference>
<dbReference type="KEGG" id="des:DSOUD_1433"/>
<sequence length="680" mass="76219">MLQNIDYSYDRVGNITLTENQPFITRDATSRSVVQEYGYDDLHRLTSAVGKYAIGSDHLDRYAGTFAYDSIGNFQTKDQRHWYEDPLTGIQSDRPKTSYSFAYQYQGPQPHAVTNVGGNTYKYDDNGNLALRVDDQTGQTRQILWNEENRITSLLDQGKETVFRYDDGGTRIFKSGKYGETIYVDPNFSIREGEVASKHIFAGSTRIATKMVMKENRTGASKKTYVRPTDTKGHSATVPEKSQGNHGQVDKTLDPVLQEQANGKGWEQRDRKTSSANGKGLGKEKRNANGGDAARETLLPGNSEKGLENALSSGNGSKTGIYKRLDRLGYEVTIDHRIVPRGTDPTDPDDGAPIFTGPTIPEEQQIYYFHGDHLGSSSVITDRFGRNYEHLEYFPYGETWVEETRSERNLPFKFTGKELDPETGLYYFGARYYDPQVSVWVSVDPILGDYIDGKVNGGVYNPSIIGLYSYVTQNPLRFIDPNGLWQTDVHRDKTREWSEAAGFNGKQAELIANADNGVDNEFGSKSYLPVLGDQSYHFNTNNNGNDSRMEKFQYHFDKSVEAGKKANNWRTSEKGIIGWIKNKIANFYETKSLKELGTSLHPLQDVDAHTDGLTQDVMVPKTKLSLMKYHDSPELFNTGPNLADDSKGIVPGSNGTARLAVTQGKTEGVFRAYREAVNQQ</sequence>
<dbReference type="InterPro" id="IPR050708">
    <property type="entry name" value="T6SS_VgrG/RHS"/>
</dbReference>
<gene>
    <name evidence="2" type="ORF">DSOUD_1433</name>
</gene>
<feature type="region of interest" description="Disordered" evidence="1">
    <location>
        <begin position="218"/>
        <end position="318"/>
    </location>
</feature>
<proteinExistence type="predicted"/>
<evidence type="ECO:0000313" key="2">
    <source>
        <dbReference type="EMBL" id="ALC16212.1"/>
    </source>
</evidence>
<accession>A0A0M4DGX2</accession>
<dbReference type="PATRIC" id="fig|1603606.3.peg.1563"/>
<dbReference type="NCBIfam" id="TIGR03696">
    <property type="entry name" value="Rhs_assc_core"/>
    <property type="match status" value="1"/>
</dbReference>
<evidence type="ECO:0008006" key="4">
    <source>
        <dbReference type="Google" id="ProtNLM"/>
    </source>
</evidence>
<evidence type="ECO:0000313" key="3">
    <source>
        <dbReference type="Proteomes" id="UP000057158"/>
    </source>
</evidence>
<dbReference type="AlphaFoldDB" id="A0A0M4DGX2"/>
<dbReference type="PANTHER" id="PTHR32305">
    <property type="match status" value="1"/>
</dbReference>
<dbReference type="PANTHER" id="PTHR32305:SF15">
    <property type="entry name" value="PROTEIN RHSA-RELATED"/>
    <property type="match status" value="1"/>
</dbReference>